<name>A0A1H8R6I4_9EURY</name>
<dbReference type="EMBL" id="FODV01000003">
    <property type="protein sequence ID" value="SEO61992.1"/>
    <property type="molecule type" value="Genomic_DNA"/>
</dbReference>
<evidence type="ECO:0000313" key="6">
    <source>
        <dbReference type="Proteomes" id="UP000199126"/>
    </source>
</evidence>
<dbReference type="InterPro" id="IPR007050">
    <property type="entry name" value="HTH_bacterioopsin"/>
</dbReference>
<evidence type="ECO:0000259" key="3">
    <source>
        <dbReference type="Pfam" id="PF04967"/>
    </source>
</evidence>
<keyword evidence="2" id="KW-0804">Transcription</keyword>
<dbReference type="Proteomes" id="UP000199126">
    <property type="component" value="Unassembled WGS sequence"/>
</dbReference>
<evidence type="ECO:0000256" key="1">
    <source>
        <dbReference type="ARBA" id="ARBA00023015"/>
    </source>
</evidence>
<keyword evidence="6" id="KW-1185">Reference proteome</keyword>
<dbReference type="AlphaFoldDB" id="A0A1H8R6I4"/>
<evidence type="ECO:0000256" key="2">
    <source>
        <dbReference type="ARBA" id="ARBA00023163"/>
    </source>
</evidence>
<sequence>MSTIAEIELPAEEFALYETLSAFPNADFEVVRMVAHQEQLTPYVQVSGDDLGGLDEALEADPSVTDARLVDDLEQERLYRMEWSDDVEVILYMVSEESAAVVDMHGRDTHWQLRVLFPDRTSLSATSEFCTESDLTFTVRNIHELEQSTGRGGFGLSEDQYQTLVTAAEAGYFDVPREVTMDELAEHLGISQQAVSERLRRGHRALIDSALRPDESTIGD</sequence>
<evidence type="ECO:0000313" key="5">
    <source>
        <dbReference type="EMBL" id="SEO61992.1"/>
    </source>
</evidence>
<keyword evidence="1" id="KW-0805">Transcription regulation</keyword>
<proteinExistence type="predicted"/>
<feature type="domain" description="HTH bat-type" evidence="3">
    <location>
        <begin position="156"/>
        <end position="207"/>
    </location>
</feature>
<dbReference type="SUPFAM" id="SSF88659">
    <property type="entry name" value="Sigma3 and sigma4 domains of RNA polymerase sigma factors"/>
    <property type="match status" value="1"/>
</dbReference>
<dbReference type="InterPro" id="IPR031803">
    <property type="entry name" value="BAT_GAF/HTH-assoc"/>
</dbReference>
<dbReference type="PANTHER" id="PTHR34236">
    <property type="entry name" value="DIMETHYL SULFOXIDE REDUCTASE TRANSCRIPTIONAL ACTIVATOR"/>
    <property type="match status" value="1"/>
</dbReference>
<dbReference type="InterPro" id="IPR036388">
    <property type="entry name" value="WH-like_DNA-bd_sf"/>
</dbReference>
<gene>
    <name evidence="5" type="ORF">SAMN04487948_103525</name>
</gene>
<dbReference type="Pfam" id="PF04967">
    <property type="entry name" value="HTH_10"/>
    <property type="match status" value="1"/>
</dbReference>
<dbReference type="OrthoDB" id="202021at2157"/>
<evidence type="ECO:0008006" key="7">
    <source>
        <dbReference type="Google" id="ProtNLM"/>
    </source>
</evidence>
<dbReference type="Pfam" id="PF15915">
    <property type="entry name" value="BAT"/>
    <property type="match status" value="1"/>
</dbReference>
<evidence type="ECO:0000259" key="4">
    <source>
        <dbReference type="Pfam" id="PF15915"/>
    </source>
</evidence>
<feature type="domain" description="Bacterioopsin transcriptional activator GAF and HTH associated" evidence="4">
    <location>
        <begin position="11"/>
        <end position="149"/>
    </location>
</feature>
<dbReference type="RefSeq" id="WP_089822965.1">
    <property type="nucleotide sequence ID" value="NZ_FODV01000003.1"/>
</dbReference>
<dbReference type="PANTHER" id="PTHR34236:SF1">
    <property type="entry name" value="DIMETHYL SULFOXIDE REDUCTASE TRANSCRIPTIONAL ACTIVATOR"/>
    <property type="match status" value="1"/>
</dbReference>
<reference evidence="6" key="1">
    <citation type="submission" date="2016-10" db="EMBL/GenBank/DDBJ databases">
        <authorList>
            <person name="Varghese N."/>
            <person name="Submissions S."/>
        </authorList>
    </citation>
    <scope>NUCLEOTIDE SEQUENCE [LARGE SCALE GENOMIC DNA]</scope>
    <source>
        <strain evidence="6">CGMCC 1.10121</strain>
    </source>
</reference>
<dbReference type="InterPro" id="IPR013324">
    <property type="entry name" value="RNA_pol_sigma_r3/r4-like"/>
</dbReference>
<organism evidence="5 6">
    <name type="scientific">Halogranum amylolyticum</name>
    <dbReference type="NCBI Taxonomy" id="660520"/>
    <lineage>
        <taxon>Archaea</taxon>
        <taxon>Methanobacteriati</taxon>
        <taxon>Methanobacteriota</taxon>
        <taxon>Stenosarchaea group</taxon>
        <taxon>Halobacteria</taxon>
        <taxon>Halobacteriales</taxon>
        <taxon>Haloferacaceae</taxon>
    </lineage>
</organism>
<dbReference type="Gene3D" id="1.10.10.10">
    <property type="entry name" value="Winged helix-like DNA-binding domain superfamily/Winged helix DNA-binding domain"/>
    <property type="match status" value="1"/>
</dbReference>
<protein>
    <recommendedName>
        <fullName evidence="7">GAF and HTH_10 associated domain-containing protein</fullName>
    </recommendedName>
</protein>
<accession>A0A1H8R6I4</accession>